<evidence type="ECO:0000313" key="1">
    <source>
        <dbReference type="EMBL" id="CAB4953850.1"/>
    </source>
</evidence>
<dbReference type="EMBL" id="CAFBNF010000196">
    <property type="protein sequence ID" value="CAB4953850.1"/>
    <property type="molecule type" value="Genomic_DNA"/>
</dbReference>
<name>A0A6J7KCQ9_9ZZZZ</name>
<proteinExistence type="predicted"/>
<protein>
    <submittedName>
        <fullName evidence="1">Unannotated protein</fullName>
    </submittedName>
</protein>
<accession>A0A6J7KCQ9</accession>
<sequence length="90" mass="9379">MTPVGVARRIGVVLEEVDVAVDALVAQPLLGVDHQTFENALPRPVVGDQLQNVVALGGGVLGVTAHVEVEARSVAQEYVAAAPPRHDPPE</sequence>
<dbReference type="AlphaFoldDB" id="A0A6J7KCQ9"/>
<reference evidence="1" key="1">
    <citation type="submission" date="2020-05" db="EMBL/GenBank/DDBJ databases">
        <authorList>
            <person name="Chiriac C."/>
            <person name="Salcher M."/>
            <person name="Ghai R."/>
            <person name="Kavagutti S V."/>
        </authorList>
    </citation>
    <scope>NUCLEOTIDE SEQUENCE</scope>
</reference>
<gene>
    <name evidence="1" type="ORF">UFOPK3773_01565</name>
</gene>
<organism evidence="1">
    <name type="scientific">freshwater metagenome</name>
    <dbReference type="NCBI Taxonomy" id="449393"/>
    <lineage>
        <taxon>unclassified sequences</taxon>
        <taxon>metagenomes</taxon>
        <taxon>ecological metagenomes</taxon>
    </lineage>
</organism>